<dbReference type="SMART" id="SM00450">
    <property type="entry name" value="RHOD"/>
    <property type="match status" value="1"/>
</dbReference>
<dbReference type="RefSeq" id="WP_093357593.1">
    <property type="nucleotide sequence ID" value="NZ_FOUY01000120.1"/>
</dbReference>
<sequence length="322" mass="34223">TGRTDLVSPEDTVELTHAQYHSVRRLVAELPTAVAVYPTHGFGSFCASTPASGADGSTVGQEATSNPALTQDEQDYVDTLIAGLGAFPTYYARMSPVNTAGPAPVDLSAPEPVDAAELRRRLEAGQWVVDLRERTAFAAGHLPGSLGYELATPFVTYFGWTFDFDAELTLIGDDPQQVAEAQRELVRIGIDHFAGAATGPIESLDAGQGLRSYPVSDFAGLAAARAERGQDALFVVDARRDEERAAGGVQGSVHIPLHELAGRRDEVPDGQVWVYCGSGYRASIAASMLDRPGRDLVLINDDWPRAADAGLPMTDQHASTGS</sequence>
<dbReference type="PANTHER" id="PTHR43031">
    <property type="entry name" value="FAD-DEPENDENT OXIDOREDUCTASE"/>
    <property type="match status" value="1"/>
</dbReference>
<evidence type="ECO:0000259" key="2">
    <source>
        <dbReference type="PROSITE" id="PS50206"/>
    </source>
</evidence>
<dbReference type="InterPro" id="IPR050229">
    <property type="entry name" value="GlpE_sulfurtransferase"/>
</dbReference>
<protein>
    <submittedName>
        <fullName evidence="3">Rhodanese-related sulfurtransferase</fullName>
    </submittedName>
</protein>
<dbReference type="Pfam" id="PF00581">
    <property type="entry name" value="Rhodanese"/>
    <property type="match status" value="1"/>
</dbReference>
<reference evidence="3 4" key="1">
    <citation type="submission" date="2016-10" db="EMBL/GenBank/DDBJ databases">
        <authorList>
            <person name="de Groot N.N."/>
        </authorList>
    </citation>
    <scope>NUCLEOTIDE SEQUENCE [LARGE SCALE GENOMIC DNA]</scope>
    <source>
        <strain evidence="3 4">CGMCC 4.1877</strain>
    </source>
</reference>
<dbReference type="InterPro" id="IPR001763">
    <property type="entry name" value="Rhodanese-like_dom"/>
</dbReference>
<feature type="region of interest" description="Disordered" evidence="1">
    <location>
        <begin position="51"/>
        <end position="71"/>
    </location>
</feature>
<feature type="non-terminal residue" evidence="3">
    <location>
        <position position="1"/>
    </location>
</feature>
<evidence type="ECO:0000313" key="3">
    <source>
        <dbReference type="EMBL" id="SFO62670.1"/>
    </source>
</evidence>
<dbReference type="InterPro" id="IPR036866">
    <property type="entry name" value="RibonucZ/Hydroxyglut_hydro"/>
</dbReference>
<keyword evidence="3" id="KW-0808">Transferase</keyword>
<dbReference type="InterPro" id="IPR036873">
    <property type="entry name" value="Rhodanese-like_dom_sf"/>
</dbReference>
<organism evidence="3 4">
    <name type="scientific">Pseudonocardia ammonioxydans</name>
    <dbReference type="NCBI Taxonomy" id="260086"/>
    <lineage>
        <taxon>Bacteria</taxon>
        <taxon>Bacillati</taxon>
        <taxon>Actinomycetota</taxon>
        <taxon>Actinomycetes</taxon>
        <taxon>Pseudonocardiales</taxon>
        <taxon>Pseudonocardiaceae</taxon>
        <taxon>Pseudonocardia</taxon>
    </lineage>
</organism>
<dbReference type="PANTHER" id="PTHR43031:SF16">
    <property type="entry name" value="OXIDOREDUCTASE"/>
    <property type="match status" value="1"/>
</dbReference>
<dbReference type="CDD" id="cd00158">
    <property type="entry name" value="RHOD"/>
    <property type="match status" value="1"/>
</dbReference>
<evidence type="ECO:0000256" key="1">
    <source>
        <dbReference type="SAM" id="MobiDB-lite"/>
    </source>
</evidence>
<evidence type="ECO:0000313" key="4">
    <source>
        <dbReference type="Proteomes" id="UP000199614"/>
    </source>
</evidence>
<gene>
    <name evidence="3" type="ORF">SAMN05216207_11205</name>
</gene>
<dbReference type="Gene3D" id="3.40.250.10">
    <property type="entry name" value="Rhodanese-like domain"/>
    <property type="match status" value="2"/>
</dbReference>
<dbReference type="SUPFAM" id="SSF52821">
    <property type="entry name" value="Rhodanese/Cell cycle control phosphatase"/>
    <property type="match status" value="2"/>
</dbReference>
<dbReference type="STRING" id="260086.SAMN05216207_11205"/>
<dbReference type="PROSITE" id="PS50206">
    <property type="entry name" value="RHODANESE_3"/>
    <property type="match status" value="1"/>
</dbReference>
<name>A0A1I5IQR5_PSUAM</name>
<proteinExistence type="predicted"/>
<dbReference type="GO" id="GO:0016740">
    <property type="term" value="F:transferase activity"/>
    <property type="evidence" value="ECO:0007669"/>
    <property type="project" value="UniProtKB-KW"/>
</dbReference>
<feature type="compositionally biased region" description="Polar residues" evidence="1">
    <location>
        <begin position="58"/>
        <end position="71"/>
    </location>
</feature>
<accession>A0A1I5IQR5</accession>
<dbReference type="EMBL" id="FOUY01000120">
    <property type="protein sequence ID" value="SFO62670.1"/>
    <property type="molecule type" value="Genomic_DNA"/>
</dbReference>
<feature type="domain" description="Rhodanese" evidence="2">
    <location>
        <begin position="229"/>
        <end position="315"/>
    </location>
</feature>
<dbReference type="AlphaFoldDB" id="A0A1I5IQR5"/>
<keyword evidence="4" id="KW-1185">Reference proteome</keyword>
<dbReference type="Proteomes" id="UP000199614">
    <property type="component" value="Unassembled WGS sequence"/>
</dbReference>
<dbReference type="Gene3D" id="3.60.15.10">
    <property type="entry name" value="Ribonuclease Z/Hydroxyacylglutathione hydrolase-like"/>
    <property type="match status" value="1"/>
</dbReference>